<feature type="region of interest" description="Disordered" evidence="1">
    <location>
        <begin position="1"/>
        <end position="40"/>
    </location>
</feature>
<reference evidence="2" key="1">
    <citation type="submission" date="2020-05" db="EMBL/GenBank/DDBJ databases">
        <authorList>
            <person name="Chiriac C."/>
            <person name="Salcher M."/>
            <person name="Ghai R."/>
            <person name="Kavagutti S V."/>
        </authorList>
    </citation>
    <scope>NUCLEOTIDE SEQUENCE</scope>
</reference>
<sequence>MNRSTWKKREAKAAKAFGARRQVGSGSLGRSDRSRSDSTHEKLFLECKHSKRHAVITLWDKTHEYAKREGKTPVVVLSVMGRPGCWYLVKDTDLEAVAEERKSGTVGGKGDVDETGGDGEGGQGGDIAPQH</sequence>
<name>A0A6J7XJU3_9CAUD</name>
<accession>A0A6J7XJU3</accession>
<proteinExistence type="predicted"/>
<feature type="compositionally biased region" description="Basic and acidic residues" evidence="1">
    <location>
        <begin position="30"/>
        <end position="40"/>
    </location>
</feature>
<dbReference type="EMBL" id="LR798460">
    <property type="protein sequence ID" value="CAB5237982.1"/>
    <property type="molecule type" value="Genomic_DNA"/>
</dbReference>
<organism evidence="2">
    <name type="scientific">uncultured Caudovirales phage</name>
    <dbReference type="NCBI Taxonomy" id="2100421"/>
    <lineage>
        <taxon>Viruses</taxon>
        <taxon>Duplodnaviria</taxon>
        <taxon>Heunggongvirae</taxon>
        <taxon>Uroviricota</taxon>
        <taxon>Caudoviricetes</taxon>
        <taxon>Peduoviridae</taxon>
        <taxon>Maltschvirus</taxon>
        <taxon>Maltschvirus maltsch</taxon>
    </lineage>
</organism>
<protein>
    <submittedName>
        <fullName evidence="2">Uncharacterized protein</fullName>
    </submittedName>
</protein>
<gene>
    <name evidence="2" type="ORF">UFOVP142_57</name>
</gene>
<feature type="region of interest" description="Disordered" evidence="1">
    <location>
        <begin position="99"/>
        <end position="131"/>
    </location>
</feature>
<evidence type="ECO:0000256" key="1">
    <source>
        <dbReference type="SAM" id="MobiDB-lite"/>
    </source>
</evidence>
<evidence type="ECO:0000313" key="2">
    <source>
        <dbReference type="EMBL" id="CAB5237982.1"/>
    </source>
</evidence>